<proteinExistence type="predicted"/>
<dbReference type="EMBL" id="CM055096">
    <property type="protein sequence ID" value="KAJ7555366.1"/>
    <property type="molecule type" value="Genomic_DNA"/>
</dbReference>
<evidence type="ECO:0000313" key="2">
    <source>
        <dbReference type="Proteomes" id="UP001162992"/>
    </source>
</evidence>
<keyword evidence="2" id="KW-1185">Reference proteome</keyword>
<dbReference type="Proteomes" id="UP001162992">
    <property type="component" value="Chromosome 5"/>
</dbReference>
<protein>
    <submittedName>
        <fullName evidence="1">Uncharacterized protein</fullName>
    </submittedName>
</protein>
<evidence type="ECO:0000313" key="1">
    <source>
        <dbReference type="EMBL" id="KAJ7555366.1"/>
    </source>
</evidence>
<name>A0ACC2DME3_DIPCM</name>
<organism evidence="1 2">
    <name type="scientific">Diphasiastrum complanatum</name>
    <name type="common">Issler's clubmoss</name>
    <name type="synonym">Lycopodium complanatum</name>
    <dbReference type="NCBI Taxonomy" id="34168"/>
    <lineage>
        <taxon>Eukaryota</taxon>
        <taxon>Viridiplantae</taxon>
        <taxon>Streptophyta</taxon>
        <taxon>Embryophyta</taxon>
        <taxon>Tracheophyta</taxon>
        <taxon>Lycopodiopsida</taxon>
        <taxon>Lycopodiales</taxon>
        <taxon>Lycopodiaceae</taxon>
        <taxon>Lycopodioideae</taxon>
        <taxon>Diphasiastrum</taxon>
    </lineage>
</organism>
<gene>
    <name evidence="1" type="ORF">O6H91_05G033900</name>
</gene>
<accession>A0ACC2DME3</accession>
<reference evidence="2" key="1">
    <citation type="journal article" date="2024" name="Proc. Natl. Acad. Sci. U.S.A.">
        <title>Extraordinary preservation of gene collinearity over three hundred million years revealed in homosporous lycophytes.</title>
        <authorList>
            <person name="Li C."/>
            <person name="Wickell D."/>
            <person name="Kuo L.Y."/>
            <person name="Chen X."/>
            <person name="Nie B."/>
            <person name="Liao X."/>
            <person name="Peng D."/>
            <person name="Ji J."/>
            <person name="Jenkins J."/>
            <person name="Williams M."/>
            <person name="Shu S."/>
            <person name="Plott C."/>
            <person name="Barry K."/>
            <person name="Rajasekar S."/>
            <person name="Grimwood J."/>
            <person name="Han X."/>
            <person name="Sun S."/>
            <person name="Hou Z."/>
            <person name="He W."/>
            <person name="Dai G."/>
            <person name="Sun C."/>
            <person name="Schmutz J."/>
            <person name="Leebens-Mack J.H."/>
            <person name="Li F.W."/>
            <person name="Wang L."/>
        </authorList>
    </citation>
    <scope>NUCLEOTIDE SEQUENCE [LARGE SCALE GENOMIC DNA]</scope>
    <source>
        <strain evidence="2">cv. PW_Plant_1</strain>
    </source>
</reference>
<sequence>MADLMIFTNITPQKNSKKTPFLKCTCSLICLWSYHWQTQMQLKMLWKGYCNTLELMQEHAQMEERFIFPILEEVAKGNAFLRVLC</sequence>
<comment type="caution">
    <text evidence="1">The sequence shown here is derived from an EMBL/GenBank/DDBJ whole genome shotgun (WGS) entry which is preliminary data.</text>
</comment>